<sequence>MLGALSPLLVTIISGELSLESSYHGKQRVKWRKSPFFLYS</sequence>
<protein>
    <submittedName>
        <fullName evidence="1">Uncharacterized protein</fullName>
    </submittedName>
</protein>
<proteinExistence type="predicted"/>
<dbReference type="AlphaFoldDB" id="A0A2P2PQR8"/>
<dbReference type="EMBL" id="GGEC01076465">
    <property type="protein sequence ID" value="MBX56949.1"/>
    <property type="molecule type" value="Transcribed_RNA"/>
</dbReference>
<reference evidence="1" key="1">
    <citation type="submission" date="2018-02" db="EMBL/GenBank/DDBJ databases">
        <title>Rhizophora mucronata_Transcriptome.</title>
        <authorList>
            <person name="Meera S.P."/>
            <person name="Sreeshan A."/>
            <person name="Augustine A."/>
        </authorList>
    </citation>
    <scope>NUCLEOTIDE SEQUENCE</scope>
    <source>
        <tissue evidence="1">Leaf</tissue>
    </source>
</reference>
<organism evidence="1">
    <name type="scientific">Rhizophora mucronata</name>
    <name type="common">Asiatic mangrove</name>
    <dbReference type="NCBI Taxonomy" id="61149"/>
    <lineage>
        <taxon>Eukaryota</taxon>
        <taxon>Viridiplantae</taxon>
        <taxon>Streptophyta</taxon>
        <taxon>Embryophyta</taxon>
        <taxon>Tracheophyta</taxon>
        <taxon>Spermatophyta</taxon>
        <taxon>Magnoliopsida</taxon>
        <taxon>eudicotyledons</taxon>
        <taxon>Gunneridae</taxon>
        <taxon>Pentapetalae</taxon>
        <taxon>rosids</taxon>
        <taxon>fabids</taxon>
        <taxon>Malpighiales</taxon>
        <taxon>Rhizophoraceae</taxon>
        <taxon>Rhizophora</taxon>
    </lineage>
</organism>
<name>A0A2P2PQR8_RHIMU</name>
<evidence type="ECO:0000313" key="1">
    <source>
        <dbReference type="EMBL" id="MBX56949.1"/>
    </source>
</evidence>
<accession>A0A2P2PQR8</accession>